<accession>A0ABS1RNR8</accession>
<evidence type="ECO:0000256" key="1">
    <source>
        <dbReference type="SAM" id="SignalP"/>
    </source>
</evidence>
<evidence type="ECO:0008006" key="4">
    <source>
        <dbReference type="Google" id="ProtNLM"/>
    </source>
</evidence>
<sequence length="134" mass="14582">MTKKANPMSRRALLMALPASSVALAAAPQISLANEADQSQILRLFHRHRAILDAARRHVCNATGSGEDAELDLLFYRHSNKIEDEMMSLPSTCAADFAAKVIVETVCGQCGADWETSMIWKEARLLVGAAPSAW</sequence>
<name>A0ABS1RNR8_9RHOB</name>
<evidence type="ECO:0000313" key="2">
    <source>
        <dbReference type="EMBL" id="MBL3580306.1"/>
    </source>
</evidence>
<evidence type="ECO:0000313" key="3">
    <source>
        <dbReference type="Proteomes" id="UP000635853"/>
    </source>
</evidence>
<keyword evidence="1" id="KW-0732">Signal</keyword>
<organism evidence="2 3">
    <name type="scientific">Rhodovulum visakhapatnamense</name>
    <dbReference type="NCBI Taxonomy" id="364297"/>
    <lineage>
        <taxon>Bacteria</taxon>
        <taxon>Pseudomonadati</taxon>
        <taxon>Pseudomonadota</taxon>
        <taxon>Alphaproteobacteria</taxon>
        <taxon>Rhodobacterales</taxon>
        <taxon>Paracoccaceae</taxon>
        <taxon>Rhodovulum</taxon>
    </lineage>
</organism>
<keyword evidence="3" id="KW-1185">Reference proteome</keyword>
<gene>
    <name evidence="2" type="ORF">JMJ92_19450</name>
</gene>
<proteinExistence type="predicted"/>
<protein>
    <recommendedName>
        <fullName evidence="4">Secreted protein</fullName>
    </recommendedName>
</protein>
<dbReference type="RefSeq" id="WP_075787033.1">
    <property type="nucleotide sequence ID" value="NZ_JAESIL010000130.1"/>
</dbReference>
<dbReference type="Proteomes" id="UP000635853">
    <property type="component" value="Unassembled WGS sequence"/>
</dbReference>
<dbReference type="PROSITE" id="PS51318">
    <property type="entry name" value="TAT"/>
    <property type="match status" value="1"/>
</dbReference>
<feature type="signal peptide" evidence="1">
    <location>
        <begin position="1"/>
        <end position="25"/>
    </location>
</feature>
<dbReference type="InterPro" id="IPR006311">
    <property type="entry name" value="TAT_signal"/>
</dbReference>
<reference evidence="3" key="1">
    <citation type="submission" date="2021-01" db="EMBL/GenBank/DDBJ databases">
        <title>Draft genomes of Rhodovulum sulfidophilum.</title>
        <authorList>
            <person name="Guzman M.S."/>
        </authorList>
    </citation>
    <scope>NUCLEOTIDE SEQUENCE [LARGE SCALE GENOMIC DNA]</scope>
    <source>
        <strain evidence="3">AB19</strain>
    </source>
</reference>
<comment type="caution">
    <text evidence="2">The sequence shown here is derived from an EMBL/GenBank/DDBJ whole genome shotgun (WGS) entry which is preliminary data.</text>
</comment>
<dbReference type="EMBL" id="JAESIL010000130">
    <property type="protein sequence ID" value="MBL3580306.1"/>
    <property type="molecule type" value="Genomic_DNA"/>
</dbReference>
<feature type="chain" id="PRO_5046114560" description="Secreted protein" evidence="1">
    <location>
        <begin position="26"/>
        <end position="134"/>
    </location>
</feature>